<dbReference type="Pfam" id="PF00132">
    <property type="entry name" value="Hexapep"/>
    <property type="match status" value="1"/>
</dbReference>
<evidence type="ECO:0000313" key="1">
    <source>
        <dbReference type="EMBL" id="TFB89352.1"/>
    </source>
</evidence>
<dbReference type="InterPro" id="IPR011004">
    <property type="entry name" value="Trimer_LpxA-like_sf"/>
</dbReference>
<dbReference type="InterPro" id="IPR001451">
    <property type="entry name" value="Hexapep"/>
</dbReference>
<dbReference type="STRING" id="1424661.SAMN05216281_102367"/>
<dbReference type="Proteomes" id="UP000297654">
    <property type="component" value="Unassembled WGS sequence"/>
</dbReference>
<evidence type="ECO:0000313" key="2">
    <source>
        <dbReference type="Proteomes" id="UP000297654"/>
    </source>
</evidence>
<dbReference type="InterPro" id="IPR050484">
    <property type="entry name" value="Transf_Hexapept/Carb_Anhydrase"/>
</dbReference>
<dbReference type="EMBL" id="SOFF01000030">
    <property type="protein sequence ID" value="TFB89352.1"/>
    <property type="molecule type" value="Genomic_DNA"/>
</dbReference>
<dbReference type="PANTHER" id="PTHR13061:SF29">
    <property type="entry name" value="GAMMA CARBONIC ANHYDRASE-LIKE 1, MITOCHONDRIAL-RELATED"/>
    <property type="match status" value="1"/>
</dbReference>
<dbReference type="RefSeq" id="WP_092107476.1">
    <property type="nucleotide sequence ID" value="NZ_FOCN01000002.1"/>
</dbReference>
<gene>
    <name evidence="1" type="ORF">E3O10_10860</name>
</gene>
<name>A0A1H8CES9_9MICO</name>
<dbReference type="AlphaFoldDB" id="A0A1H8CES9"/>
<dbReference type="InterPro" id="IPR047324">
    <property type="entry name" value="LbH_gamma_CA-like"/>
</dbReference>
<dbReference type="Gene3D" id="2.160.10.10">
    <property type="entry name" value="Hexapeptide repeat proteins"/>
    <property type="match status" value="1"/>
</dbReference>
<sequence length="180" mass="18396">MTAERATRIIVLPNTPAPSIAETAFVAPGAVIVGNVTLADRASVWYNSVLRAELEPITIGAGSNLQDNVSCHVDTDFPLTLGTGVSVGHGAVLHGCTIEDNVLVGMAATILNGAVIGTGSLVAAGAVVLGGTVVPPGSLVAGVPAKVRRPLTDDEIASIRHNAENYLEHTELHRAALTQP</sequence>
<keyword evidence="2" id="KW-1185">Reference proteome</keyword>
<accession>A0A1H8CES9</accession>
<reference evidence="1 2" key="1">
    <citation type="submission" date="2019-03" db="EMBL/GenBank/DDBJ databases">
        <title>Genomics of glacier-inhabiting Cryobacterium strains.</title>
        <authorList>
            <person name="Liu Q."/>
            <person name="Xin Y.-H."/>
        </authorList>
    </citation>
    <scope>NUCLEOTIDE SEQUENCE [LARGE SCALE GENOMIC DNA]</scope>
    <source>
        <strain evidence="1 2">Hh15</strain>
    </source>
</reference>
<proteinExistence type="predicted"/>
<dbReference type="CDD" id="cd04645">
    <property type="entry name" value="LbH_gamma_CA_like"/>
    <property type="match status" value="1"/>
</dbReference>
<dbReference type="PANTHER" id="PTHR13061">
    <property type="entry name" value="DYNACTIN SUBUNIT P25"/>
    <property type="match status" value="1"/>
</dbReference>
<protein>
    <submittedName>
        <fullName evidence="1">Gamma carbonic anhydrase family protein</fullName>
    </submittedName>
</protein>
<dbReference type="OrthoDB" id="9803036at2"/>
<organism evidence="1 2">
    <name type="scientific">Cryobacterium luteum</name>
    <dbReference type="NCBI Taxonomy" id="1424661"/>
    <lineage>
        <taxon>Bacteria</taxon>
        <taxon>Bacillati</taxon>
        <taxon>Actinomycetota</taxon>
        <taxon>Actinomycetes</taxon>
        <taxon>Micrococcales</taxon>
        <taxon>Microbacteriaceae</taxon>
        <taxon>Cryobacterium</taxon>
    </lineage>
</organism>
<dbReference type="SUPFAM" id="SSF51161">
    <property type="entry name" value="Trimeric LpxA-like enzymes"/>
    <property type="match status" value="1"/>
</dbReference>
<comment type="caution">
    <text evidence="1">The sequence shown here is derived from an EMBL/GenBank/DDBJ whole genome shotgun (WGS) entry which is preliminary data.</text>
</comment>